<evidence type="ECO:0000313" key="2">
    <source>
        <dbReference type="EMBL" id="JAD36544.1"/>
    </source>
</evidence>
<reference evidence="2" key="1">
    <citation type="submission" date="2014-09" db="EMBL/GenBank/DDBJ databases">
        <authorList>
            <person name="Magalhaes I.L.F."/>
            <person name="Oliveira U."/>
            <person name="Santos F.R."/>
            <person name="Vidigal T.H.D.A."/>
            <person name="Brescovit A.D."/>
            <person name="Santos A.J."/>
        </authorList>
    </citation>
    <scope>NUCLEOTIDE SEQUENCE</scope>
    <source>
        <tissue evidence="2">Shoot tissue taken approximately 20 cm above the soil surface</tissue>
    </source>
</reference>
<sequence length="21" mass="2355">MPSLSEEAPKTPKIRDLQLNS</sequence>
<name>A0A0A8ZAY0_ARUDO</name>
<reference evidence="2" key="2">
    <citation type="journal article" date="2015" name="Data Brief">
        <title>Shoot transcriptome of the giant reed, Arundo donax.</title>
        <authorList>
            <person name="Barrero R.A."/>
            <person name="Guerrero F.D."/>
            <person name="Moolhuijzen P."/>
            <person name="Goolsby J.A."/>
            <person name="Tidwell J."/>
            <person name="Bellgard S.E."/>
            <person name="Bellgard M.I."/>
        </authorList>
    </citation>
    <scope>NUCLEOTIDE SEQUENCE</scope>
    <source>
        <tissue evidence="2">Shoot tissue taken approximately 20 cm above the soil surface</tissue>
    </source>
</reference>
<feature type="compositionally biased region" description="Basic and acidic residues" evidence="1">
    <location>
        <begin position="7"/>
        <end position="21"/>
    </location>
</feature>
<protein>
    <submittedName>
        <fullName evidence="2">Uncharacterized protein</fullName>
    </submittedName>
</protein>
<evidence type="ECO:0000256" key="1">
    <source>
        <dbReference type="SAM" id="MobiDB-lite"/>
    </source>
</evidence>
<dbReference type="AlphaFoldDB" id="A0A0A8ZAY0"/>
<accession>A0A0A8ZAY0</accession>
<feature type="region of interest" description="Disordered" evidence="1">
    <location>
        <begin position="1"/>
        <end position="21"/>
    </location>
</feature>
<organism evidence="2">
    <name type="scientific">Arundo donax</name>
    <name type="common">Giant reed</name>
    <name type="synonym">Donax arundinaceus</name>
    <dbReference type="NCBI Taxonomy" id="35708"/>
    <lineage>
        <taxon>Eukaryota</taxon>
        <taxon>Viridiplantae</taxon>
        <taxon>Streptophyta</taxon>
        <taxon>Embryophyta</taxon>
        <taxon>Tracheophyta</taxon>
        <taxon>Spermatophyta</taxon>
        <taxon>Magnoliopsida</taxon>
        <taxon>Liliopsida</taxon>
        <taxon>Poales</taxon>
        <taxon>Poaceae</taxon>
        <taxon>PACMAD clade</taxon>
        <taxon>Arundinoideae</taxon>
        <taxon>Arundineae</taxon>
        <taxon>Arundo</taxon>
    </lineage>
</organism>
<dbReference type="EMBL" id="GBRH01261351">
    <property type="protein sequence ID" value="JAD36544.1"/>
    <property type="molecule type" value="Transcribed_RNA"/>
</dbReference>
<proteinExistence type="predicted"/>